<evidence type="ECO:0008006" key="5">
    <source>
        <dbReference type="Google" id="ProtNLM"/>
    </source>
</evidence>
<keyword evidence="4" id="KW-1185">Reference proteome</keyword>
<dbReference type="InterPro" id="IPR019734">
    <property type="entry name" value="TPR_rpt"/>
</dbReference>
<dbReference type="SUPFAM" id="SSF48452">
    <property type="entry name" value="TPR-like"/>
    <property type="match status" value="1"/>
</dbReference>
<evidence type="ECO:0000256" key="2">
    <source>
        <dbReference type="SAM" id="MobiDB-lite"/>
    </source>
</evidence>
<dbReference type="PANTHER" id="PTHR46014">
    <property type="entry name" value="TETRATRICOPEPTIDE REPEAT PROTEIN 1"/>
    <property type="match status" value="1"/>
</dbReference>
<reference evidence="3 4" key="1">
    <citation type="submission" date="2024-02" db="EMBL/GenBank/DDBJ databases">
        <authorList>
            <person name="Daric V."/>
            <person name="Darras S."/>
        </authorList>
    </citation>
    <scope>NUCLEOTIDE SEQUENCE [LARGE SCALE GENOMIC DNA]</scope>
</reference>
<sequence length="262" mass="30080">MDKVYDGNFDTDDEMFFDANESVNPVQENNIQENHNNISEQADKLSKCDLNDNVLSEALEENQEESKSAPTEESLTEEEKEDLRQEAIKLKDDGNQEFKLQRYTEAGQLYSQGLKICPKCFAKERAVLFSNRAASLMSMDKKKEAILDCNDALELDPNYVKALLRRAQLYEDTEKLDESLEDYKKIIEIDPSVFKARQACKRLPEQINERNEKLKEEMMGNLKQLGNTILGKFGLSTDNFQMEKNSDTGSYNIQFKQNPGNS</sequence>
<keyword evidence="1" id="KW-0802">TPR repeat</keyword>
<name>A0ABP0F7E0_CLALP</name>
<proteinExistence type="predicted"/>
<dbReference type="EMBL" id="CAWYQH010000024">
    <property type="protein sequence ID" value="CAK8675612.1"/>
    <property type="molecule type" value="Genomic_DNA"/>
</dbReference>
<accession>A0ABP0F7E0</accession>
<dbReference type="Pfam" id="PF13181">
    <property type="entry name" value="TPR_8"/>
    <property type="match status" value="1"/>
</dbReference>
<dbReference type="PANTHER" id="PTHR46014:SF1">
    <property type="entry name" value="TETRATRICOPEPTIDE REPEAT PROTEIN 1"/>
    <property type="match status" value="1"/>
</dbReference>
<evidence type="ECO:0000313" key="4">
    <source>
        <dbReference type="Proteomes" id="UP001642483"/>
    </source>
</evidence>
<gene>
    <name evidence="3" type="ORF">CVLEPA_LOCUS5172</name>
</gene>
<dbReference type="Pfam" id="PF00515">
    <property type="entry name" value="TPR_1"/>
    <property type="match status" value="1"/>
</dbReference>
<dbReference type="Proteomes" id="UP001642483">
    <property type="component" value="Unassembled WGS sequence"/>
</dbReference>
<feature type="repeat" description="TPR" evidence="1">
    <location>
        <begin position="160"/>
        <end position="193"/>
    </location>
</feature>
<evidence type="ECO:0000313" key="3">
    <source>
        <dbReference type="EMBL" id="CAK8675612.1"/>
    </source>
</evidence>
<comment type="caution">
    <text evidence="3">The sequence shown here is derived from an EMBL/GenBank/DDBJ whole genome shotgun (WGS) entry which is preliminary data.</text>
</comment>
<protein>
    <recommendedName>
        <fullName evidence="5">Tetratricopeptide repeat protein 1</fullName>
    </recommendedName>
</protein>
<dbReference type="SMART" id="SM00028">
    <property type="entry name" value="TPR"/>
    <property type="match status" value="3"/>
</dbReference>
<organism evidence="3 4">
    <name type="scientific">Clavelina lepadiformis</name>
    <name type="common">Light-bulb sea squirt</name>
    <name type="synonym">Ascidia lepadiformis</name>
    <dbReference type="NCBI Taxonomy" id="159417"/>
    <lineage>
        <taxon>Eukaryota</taxon>
        <taxon>Metazoa</taxon>
        <taxon>Chordata</taxon>
        <taxon>Tunicata</taxon>
        <taxon>Ascidiacea</taxon>
        <taxon>Aplousobranchia</taxon>
        <taxon>Clavelinidae</taxon>
        <taxon>Clavelina</taxon>
    </lineage>
</organism>
<dbReference type="PROSITE" id="PS50005">
    <property type="entry name" value="TPR"/>
    <property type="match status" value="1"/>
</dbReference>
<evidence type="ECO:0000256" key="1">
    <source>
        <dbReference type="PROSITE-ProRule" id="PRU00339"/>
    </source>
</evidence>
<dbReference type="Gene3D" id="1.25.40.10">
    <property type="entry name" value="Tetratricopeptide repeat domain"/>
    <property type="match status" value="1"/>
</dbReference>
<feature type="region of interest" description="Disordered" evidence="2">
    <location>
        <begin position="53"/>
        <end position="82"/>
    </location>
</feature>
<dbReference type="InterPro" id="IPR011990">
    <property type="entry name" value="TPR-like_helical_dom_sf"/>
</dbReference>
<dbReference type="InterPro" id="IPR052769">
    <property type="entry name" value="TPR_domain_protein"/>
</dbReference>